<dbReference type="RefSeq" id="WP_171470118.1">
    <property type="nucleotide sequence ID" value="NZ_CP053452.2"/>
</dbReference>
<dbReference type="EMBL" id="CP053452">
    <property type="protein sequence ID" value="QJW94031.1"/>
    <property type="molecule type" value="Genomic_DNA"/>
</dbReference>
<dbReference type="KEGG" id="ftj:FTUN_1550"/>
<feature type="compositionally biased region" description="Polar residues" evidence="1">
    <location>
        <begin position="43"/>
        <end position="54"/>
    </location>
</feature>
<keyword evidence="4" id="KW-1185">Reference proteome</keyword>
<feature type="compositionally biased region" description="Basic residues" evidence="1">
    <location>
        <begin position="347"/>
        <end position="360"/>
    </location>
</feature>
<proteinExistence type="predicted"/>
<gene>
    <name evidence="3" type="ORF">FTUN_1550</name>
</gene>
<feature type="compositionally biased region" description="Low complexity" evidence="1">
    <location>
        <begin position="197"/>
        <end position="245"/>
    </location>
</feature>
<feature type="region of interest" description="Disordered" evidence="1">
    <location>
        <begin position="36"/>
        <end position="73"/>
    </location>
</feature>
<dbReference type="AlphaFoldDB" id="A0A6M5YL78"/>
<reference evidence="4" key="1">
    <citation type="submission" date="2020-05" db="EMBL/GenBank/DDBJ databases">
        <title>Frigoriglobus tundricola gen. nov., sp. nov., a psychrotolerant cellulolytic planctomycete of the family Gemmataceae with two divergent copies of 16S rRNA gene.</title>
        <authorList>
            <person name="Kulichevskaya I.S."/>
            <person name="Ivanova A.A."/>
            <person name="Naumoff D.G."/>
            <person name="Beletsky A.V."/>
            <person name="Rijpstra W.I.C."/>
            <person name="Sinninghe Damste J.S."/>
            <person name="Mardanov A.V."/>
            <person name="Ravin N.V."/>
            <person name="Dedysh S.N."/>
        </authorList>
    </citation>
    <scope>NUCLEOTIDE SEQUENCE [LARGE SCALE GENOMIC DNA]</scope>
    <source>
        <strain evidence="4">PL17</strain>
    </source>
</reference>
<evidence type="ECO:0000256" key="1">
    <source>
        <dbReference type="SAM" id="MobiDB-lite"/>
    </source>
</evidence>
<feature type="signal peptide" evidence="2">
    <location>
        <begin position="1"/>
        <end position="32"/>
    </location>
</feature>
<sequence length="360" mass="38253">MFQAKKWSWKRVAANLLLVPVLSGGSVAVVHAQLGRTSGGSDGNSLPSMPSVPSTAPKPAAASQTTSSDPKQLLKEGRKALAEGRFADAQDLAQRAAHYNPTDKWGLFDDTPAALRKDIDAAKARANKAQSEQLVKQAKALAAKPGANDAERAYNLDTAIQMARKADQLHGPYSTWDMGDRADKLVKELQESRAKIKVAAAKPPAGPQTAGTPAARPTTGAPASGAQTAGTPTARPTTGAPAAGTDTKPRRRGQADGRGPHARRPGQLRRRAEQVHRGRPARGQLQHGRVQPRVRAPGAERPGLRGGRQAAPRLADLHRPEGVREGRGRALERDEDRDAARPVPEAHHRRPGGAVRRVRG</sequence>
<feature type="compositionally biased region" description="Basic residues" evidence="1">
    <location>
        <begin position="260"/>
        <end position="269"/>
    </location>
</feature>
<feature type="region of interest" description="Disordered" evidence="1">
    <location>
        <begin position="197"/>
        <end position="360"/>
    </location>
</feature>
<feature type="compositionally biased region" description="Basic and acidic residues" evidence="1">
    <location>
        <begin position="315"/>
        <end position="346"/>
    </location>
</feature>
<organism evidence="3 4">
    <name type="scientific">Frigoriglobus tundricola</name>
    <dbReference type="NCBI Taxonomy" id="2774151"/>
    <lineage>
        <taxon>Bacteria</taxon>
        <taxon>Pseudomonadati</taxon>
        <taxon>Planctomycetota</taxon>
        <taxon>Planctomycetia</taxon>
        <taxon>Gemmatales</taxon>
        <taxon>Gemmataceae</taxon>
        <taxon>Frigoriglobus</taxon>
    </lineage>
</organism>
<keyword evidence="2" id="KW-0732">Signal</keyword>
<protein>
    <submittedName>
        <fullName evidence="3">Uncharacterized protein</fullName>
    </submittedName>
</protein>
<evidence type="ECO:0000313" key="4">
    <source>
        <dbReference type="Proteomes" id="UP000503447"/>
    </source>
</evidence>
<evidence type="ECO:0000313" key="3">
    <source>
        <dbReference type="EMBL" id="QJW94031.1"/>
    </source>
</evidence>
<dbReference type="Proteomes" id="UP000503447">
    <property type="component" value="Chromosome"/>
</dbReference>
<name>A0A6M5YL78_9BACT</name>
<accession>A0A6M5YL78</accession>
<evidence type="ECO:0000256" key="2">
    <source>
        <dbReference type="SAM" id="SignalP"/>
    </source>
</evidence>
<feature type="chain" id="PRO_5027097058" evidence="2">
    <location>
        <begin position="33"/>
        <end position="360"/>
    </location>
</feature>